<feature type="domain" description="TauD/TfdA-like" evidence="6">
    <location>
        <begin position="11"/>
        <end position="279"/>
    </location>
</feature>
<name>A0A381PAU8_9ZZZZ</name>
<keyword evidence="4" id="KW-0560">Oxidoreductase</keyword>
<gene>
    <name evidence="7" type="ORF">METZ01_LOCUS16955</name>
</gene>
<organism evidence="7">
    <name type="scientific">marine metagenome</name>
    <dbReference type="NCBI Taxonomy" id="408172"/>
    <lineage>
        <taxon>unclassified sequences</taxon>
        <taxon>metagenomes</taxon>
        <taxon>ecological metagenomes</taxon>
    </lineage>
</organism>
<dbReference type="SUPFAM" id="SSF51197">
    <property type="entry name" value="Clavaminate synthase-like"/>
    <property type="match status" value="1"/>
</dbReference>
<dbReference type="GO" id="GO:0046872">
    <property type="term" value="F:metal ion binding"/>
    <property type="evidence" value="ECO:0007669"/>
    <property type="project" value="UniProtKB-KW"/>
</dbReference>
<sequence length="286" mass="32257">VNKSSDLNLSIRPIAGALGAEIDDVNLANPSDSLVNAISEAFNRYHVLVFREQELSPIEQKRFAQHFGHLETHPYITGLDDHPEVVAVIKEPNETVNFGGGWHSDMSFLPAPPLGSVLYALEVPEYGGDTVFSNQHAAYMALSDPMKLILDGLTGVHSAASQYGSGGDSDKRKDERGSMMLKVSEQAHQLVEHPVVRTHPESGLRALYVNRPFTERIKGMRHSESQALLTFLYDHCEEERFTCRIRWEVGTVTMWDNRIVQHYALNDYHGQRRWMHRVTIEGDKPI</sequence>
<evidence type="ECO:0000259" key="6">
    <source>
        <dbReference type="Pfam" id="PF02668"/>
    </source>
</evidence>
<proteinExistence type="inferred from homology"/>
<dbReference type="PANTHER" id="PTHR30468">
    <property type="entry name" value="ALPHA-KETOGLUTARATE-DEPENDENT SULFONATE DIOXYGENASE"/>
    <property type="match status" value="1"/>
</dbReference>
<dbReference type="AlphaFoldDB" id="A0A381PAU8"/>
<protein>
    <recommendedName>
        <fullName evidence="6">TauD/TfdA-like domain-containing protein</fullName>
    </recommendedName>
</protein>
<evidence type="ECO:0000256" key="2">
    <source>
        <dbReference type="ARBA" id="ARBA00022723"/>
    </source>
</evidence>
<feature type="non-terminal residue" evidence="7">
    <location>
        <position position="1"/>
    </location>
</feature>
<keyword evidence="2" id="KW-0479">Metal-binding</keyword>
<keyword evidence="5" id="KW-0408">Iron</keyword>
<dbReference type="Gene3D" id="3.60.130.10">
    <property type="entry name" value="Clavaminate synthase-like"/>
    <property type="match status" value="1"/>
</dbReference>
<dbReference type="GO" id="GO:0016706">
    <property type="term" value="F:2-oxoglutarate-dependent dioxygenase activity"/>
    <property type="evidence" value="ECO:0007669"/>
    <property type="project" value="TreeGrafter"/>
</dbReference>
<keyword evidence="3" id="KW-0223">Dioxygenase</keyword>
<dbReference type="InterPro" id="IPR003819">
    <property type="entry name" value="TauD/TfdA-like"/>
</dbReference>
<evidence type="ECO:0000256" key="4">
    <source>
        <dbReference type="ARBA" id="ARBA00023002"/>
    </source>
</evidence>
<dbReference type="GO" id="GO:0005737">
    <property type="term" value="C:cytoplasm"/>
    <property type="evidence" value="ECO:0007669"/>
    <property type="project" value="TreeGrafter"/>
</dbReference>
<accession>A0A381PAU8</accession>
<dbReference type="InterPro" id="IPR051323">
    <property type="entry name" value="AtsK-like"/>
</dbReference>
<dbReference type="EMBL" id="UINC01000928">
    <property type="protein sequence ID" value="SUZ64101.1"/>
    <property type="molecule type" value="Genomic_DNA"/>
</dbReference>
<comment type="similarity">
    <text evidence="1">Belongs to the TfdA dioxygenase family.</text>
</comment>
<evidence type="ECO:0000313" key="7">
    <source>
        <dbReference type="EMBL" id="SUZ64101.1"/>
    </source>
</evidence>
<evidence type="ECO:0000256" key="5">
    <source>
        <dbReference type="ARBA" id="ARBA00023004"/>
    </source>
</evidence>
<evidence type="ECO:0000256" key="3">
    <source>
        <dbReference type="ARBA" id="ARBA00022964"/>
    </source>
</evidence>
<dbReference type="InterPro" id="IPR042098">
    <property type="entry name" value="TauD-like_sf"/>
</dbReference>
<evidence type="ECO:0000256" key="1">
    <source>
        <dbReference type="ARBA" id="ARBA00005896"/>
    </source>
</evidence>
<dbReference type="PANTHER" id="PTHR30468:SF1">
    <property type="entry name" value="ALPHA-KETOGLUTARATE-DEPENDENT SULFONATE DIOXYGENASE"/>
    <property type="match status" value="1"/>
</dbReference>
<dbReference type="Pfam" id="PF02668">
    <property type="entry name" value="TauD"/>
    <property type="match status" value="1"/>
</dbReference>
<reference evidence="7" key="1">
    <citation type="submission" date="2018-05" db="EMBL/GenBank/DDBJ databases">
        <authorList>
            <person name="Lanie J.A."/>
            <person name="Ng W.-L."/>
            <person name="Kazmierczak K.M."/>
            <person name="Andrzejewski T.M."/>
            <person name="Davidsen T.M."/>
            <person name="Wayne K.J."/>
            <person name="Tettelin H."/>
            <person name="Glass J.I."/>
            <person name="Rusch D."/>
            <person name="Podicherti R."/>
            <person name="Tsui H.-C.T."/>
            <person name="Winkler M.E."/>
        </authorList>
    </citation>
    <scope>NUCLEOTIDE SEQUENCE</scope>
</reference>